<evidence type="ECO:0000313" key="1">
    <source>
        <dbReference type="EMBL" id="PBK85130.1"/>
    </source>
</evidence>
<dbReference type="Proteomes" id="UP000217790">
    <property type="component" value="Unassembled WGS sequence"/>
</dbReference>
<evidence type="ECO:0000313" key="2">
    <source>
        <dbReference type="Proteomes" id="UP000217790"/>
    </source>
</evidence>
<keyword evidence="2" id="KW-1185">Reference proteome</keyword>
<reference evidence="2" key="1">
    <citation type="journal article" date="2017" name="Nat. Ecol. Evol.">
        <title>Genome expansion and lineage-specific genetic innovations in the forest pathogenic fungi Armillaria.</title>
        <authorList>
            <person name="Sipos G."/>
            <person name="Prasanna A.N."/>
            <person name="Walter M.C."/>
            <person name="O'Connor E."/>
            <person name="Balint B."/>
            <person name="Krizsan K."/>
            <person name="Kiss B."/>
            <person name="Hess J."/>
            <person name="Varga T."/>
            <person name="Slot J."/>
            <person name="Riley R."/>
            <person name="Boka B."/>
            <person name="Rigling D."/>
            <person name="Barry K."/>
            <person name="Lee J."/>
            <person name="Mihaltcheva S."/>
            <person name="LaButti K."/>
            <person name="Lipzen A."/>
            <person name="Waldron R."/>
            <person name="Moloney N.M."/>
            <person name="Sperisen C."/>
            <person name="Kredics L."/>
            <person name="Vagvoelgyi C."/>
            <person name="Patrignani A."/>
            <person name="Fitzpatrick D."/>
            <person name="Nagy I."/>
            <person name="Doyle S."/>
            <person name="Anderson J.B."/>
            <person name="Grigoriev I.V."/>
            <person name="Gueldener U."/>
            <person name="Muensterkoetter M."/>
            <person name="Nagy L.G."/>
        </authorList>
    </citation>
    <scope>NUCLEOTIDE SEQUENCE [LARGE SCALE GENOMIC DNA]</scope>
    <source>
        <strain evidence="2">Ar21-2</strain>
    </source>
</reference>
<sequence length="212" mass="23040">MVSDMGMSLGGRRKRAVIGVRIALSIRMRAVAAPMRAHSKPSVPRLDADASKSSSAQPRFLAWRFLDFAPPTAVAPQPNNAQTWSILQGGKGNRAIGVLIHRQLLCFTPPKLSKTDFLPSNTTACPVLLTMPPRLNVPRYETQLPKKTATSDLRSLSVQQVPQVSTTLCPSLHPLYHKTRSAAPFLAQSTKLMQSKLSVQPTLTKVPTSPGL</sequence>
<gene>
    <name evidence="1" type="ORF">ARMGADRAFT_1169732</name>
</gene>
<proteinExistence type="predicted"/>
<accession>A0A2H3CTF1</accession>
<name>A0A2H3CTF1_ARMGA</name>
<protein>
    <submittedName>
        <fullName evidence="1">Uncharacterized protein</fullName>
    </submittedName>
</protein>
<organism evidence="1 2">
    <name type="scientific">Armillaria gallica</name>
    <name type="common">Bulbous honey fungus</name>
    <name type="synonym">Armillaria bulbosa</name>
    <dbReference type="NCBI Taxonomy" id="47427"/>
    <lineage>
        <taxon>Eukaryota</taxon>
        <taxon>Fungi</taxon>
        <taxon>Dikarya</taxon>
        <taxon>Basidiomycota</taxon>
        <taxon>Agaricomycotina</taxon>
        <taxon>Agaricomycetes</taxon>
        <taxon>Agaricomycetidae</taxon>
        <taxon>Agaricales</taxon>
        <taxon>Marasmiineae</taxon>
        <taxon>Physalacriaceae</taxon>
        <taxon>Armillaria</taxon>
    </lineage>
</organism>
<dbReference type="InParanoid" id="A0A2H3CTF1"/>
<dbReference type="EMBL" id="KZ293693">
    <property type="protein sequence ID" value="PBK85130.1"/>
    <property type="molecule type" value="Genomic_DNA"/>
</dbReference>
<dbReference type="AlphaFoldDB" id="A0A2H3CTF1"/>